<name>A0A9Q0AVP2_9PEZI</name>
<comment type="caution">
    <text evidence="3">The sequence shown here is derived from an EMBL/GenBank/DDBJ whole genome shotgun (WGS) entry which is preliminary data.</text>
</comment>
<feature type="compositionally biased region" description="Basic and acidic residues" evidence="1">
    <location>
        <begin position="266"/>
        <end position="275"/>
    </location>
</feature>
<protein>
    <submittedName>
        <fullName evidence="3">Uncharacterized protein</fullName>
    </submittedName>
</protein>
<evidence type="ECO:0000313" key="4">
    <source>
        <dbReference type="Proteomes" id="UP000829685"/>
    </source>
</evidence>
<evidence type="ECO:0000256" key="2">
    <source>
        <dbReference type="SAM" id="Phobius"/>
    </source>
</evidence>
<keyword evidence="2" id="KW-0472">Membrane</keyword>
<accession>A0A9Q0AVP2</accession>
<dbReference type="Proteomes" id="UP000829685">
    <property type="component" value="Unassembled WGS sequence"/>
</dbReference>
<gene>
    <name evidence="3" type="ORF">JX265_000542</name>
</gene>
<dbReference type="AlphaFoldDB" id="A0A9Q0AVP2"/>
<keyword evidence="4" id="KW-1185">Reference proteome</keyword>
<feature type="transmembrane region" description="Helical" evidence="2">
    <location>
        <begin position="356"/>
        <end position="372"/>
    </location>
</feature>
<proteinExistence type="predicted"/>
<feature type="region of interest" description="Disordered" evidence="1">
    <location>
        <begin position="266"/>
        <end position="286"/>
    </location>
</feature>
<dbReference type="EMBL" id="JAFIMR010000001">
    <property type="protein sequence ID" value="KAI1881716.1"/>
    <property type="molecule type" value="Genomic_DNA"/>
</dbReference>
<keyword evidence="2" id="KW-0812">Transmembrane</keyword>
<sequence>MSHQKQEVIDKLKARGALWNTHWHLAGRNWWKYKGEESYNLKAVDVFNVSKYHSLAGGTPDGVEMENFTRKLRDDLKLNFESMTYNRRSIVLASYLAALDRLFFFGIITVPQPDPSLMAPGQPWRPDPQKMVITLRYLSQQPTVEGITYGRWWPDLNTIDVYSARGDGTLFELPQLVLTLGHEMTHAWLGIFAYEDARDRLLRRVLEVEVDGGHGRYFYEQWYFITRTLVKLLPEVSRFREVLADLYGDLQTARTVDEHVLQLEKEEQEQNERDAAAGSPTTPGHPSNVTMENVAWFDFTYFMIIIGALYIVGGIWSDLRLPPFNCVMNDEPDDYDSIYGQGLTPTQLARKGVIRMIKWLLVLYVLGYFFGFW</sequence>
<keyword evidence="2" id="KW-1133">Transmembrane helix</keyword>
<evidence type="ECO:0000256" key="1">
    <source>
        <dbReference type="SAM" id="MobiDB-lite"/>
    </source>
</evidence>
<feature type="transmembrane region" description="Helical" evidence="2">
    <location>
        <begin position="294"/>
        <end position="312"/>
    </location>
</feature>
<reference evidence="3" key="1">
    <citation type="submission" date="2021-03" db="EMBL/GenBank/DDBJ databases">
        <title>Revisited historic fungal species revealed as producer of novel bioactive compounds through whole genome sequencing and comparative genomics.</title>
        <authorList>
            <person name="Vignolle G.A."/>
            <person name="Hochenegger N."/>
            <person name="Mach R.L."/>
            <person name="Mach-Aigner A.R."/>
            <person name="Javad Rahimi M."/>
            <person name="Salim K.A."/>
            <person name="Chan C.M."/>
            <person name="Lim L.B.L."/>
            <person name="Cai F."/>
            <person name="Druzhinina I.S."/>
            <person name="U'Ren J.M."/>
            <person name="Derntl C."/>
        </authorList>
    </citation>
    <scope>NUCLEOTIDE SEQUENCE</scope>
    <source>
        <strain evidence="3">TUCIM 5799</strain>
    </source>
</reference>
<evidence type="ECO:0000313" key="3">
    <source>
        <dbReference type="EMBL" id="KAI1881716.1"/>
    </source>
</evidence>
<organism evidence="3 4">
    <name type="scientific">Neoarthrinium moseri</name>
    <dbReference type="NCBI Taxonomy" id="1658444"/>
    <lineage>
        <taxon>Eukaryota</taxon>
        <taxon>Fungi</taxon>
        <taxon>Dikarya</taxon>
        <taxon>Ascomycota</taxon>
        <taxon>Pezizomycotina</taxon>
        <taxon>Sordariomycetes</taxon>
        <taxon>Xylariomycetidae</taxon>
        <taxon>Amphisphaeriales</taxon>
        <taxon>Apiosporaceae</taxon>
        <taxon>Neoarthrinium</taxon>
    </lineage>
</organism>